<dbReference type="Proteomes" id="UP000295504">
    <property type="component" value="Unassembled WGS sequence"/>
</dbReference>
<feature type="domain" description="DUF4183" evidence="1">
    <location>
        <begin position="26"/>
        <end position="98"/>
    </location>
</feature>
<dbReference type="Pfam" id="PF13799">
    <property type="entry name" value="DUF4183"/>
    <property type="match status" value="3"/>
</dbReference>
<dbReference type="InterPro" id="IPR025237">
    <property type="entry name" value="DUF4183"/>
</dbReference>
<dbReference type="RefSeq" id="WP_132849848.1">
    <property type="nucleotide sequence ID" value="NZ_CP058648.1"/>
</dbReference>
<sequence>MKKNDPTNIINNSSKELLNAVVYQYNTISDGKKRTYTNEDELIEYGNQGILDPEKVSFYNLFINGVLQPKVNYTVEEGLLSLETEDIPPIGVSIILSFITFVDDSLVNINSAEVEGSIPSGFISDGQVIDENIIVLASNKYHSSLLKVEIFNIYGEKSVIANSIQTWEFSVKVTNLYDEPVDNIEVTNTILLEEVLSITNLQSSNGSLFLNENKINWDIGTLNTGDYATLNFKLVGKFSTVGNRYVIKSMAMGNSPLRSVQSQIATCSPVLVDKGLDIFKNIISGPIEVNAKKLYTWKIEIKAVNFSNELISEFRLVDSISLNYIKNVKIINISKGKLTLDKNNLLWQISDIESFETVILIYEVTGTFTFKGQINLGEATATAYCNEAIVTVGPLRDINAVVHPVSKPINNRIILQKFITGDLFSIYNRFNTWYVTLKITNPMMIKLNNIMVTYQILLDKIDSVSCTNCSRDDITVSDEIITWNIKDLKPGESESVTIKLHGLFLSTGLRSIGRGIALSLNSHTDNCITSNIVSGPLINVQNLIIEDVCILADKIYSQCRQKECLTNVPLDLGDLVFNNILFKPGYIVENSLEVNNTNNSNFKRVKFLFIIPYEVHSVNGNVLNGFLPEISKDIILYMPEARDEFLYNISIKTNTKLLDYYTTSDRQLKASVGIAILIQVVSTVQMTIPAFKSITEPPLAEEYKVSIKYNEFKSSRLKEFTCTCDSIFGNLSIQKNIISGPIEIYAGEIYSWKVEIRVTNNGYGPVGRIVVTDTLYLDDLNSITIESVSHGDAYIENNKLNWKIGTLYSVSTAILTFQVTGLFNSKTPELSIEHLHYNTVSDGETFEFTSDDELIEYGSNGIIDPSQSTLQNLYINGVLQPVSNYKINLGILILTTDDIPISGVPITLESFIIKDHNNNLLKAVTYQYNTYATNKKIYCDDDEILVYGEKGILDPNESTYINLYINGILQPKLNYVIEKGKLTINANLPVVNSPIYIQFVSIFM</sequence>
<evidence type="ECO:0000313" key="2">
    <source>
        <dbReference type="EMBL" id="TCP93399.1"/>
    </source>
</evidence>
<keyword evidence="3" id="KW-1185">Reference proteome</keyword>
<gene>
    <name evidence="2" type="ORF">EDD79_10784</name>
</gene>
<dbReference type="EMBL" id="SLYC01000078">
    <property type="protein sequence ID" value="TCP93399.1"/>
    <property type="molecule type" value="Genomic_DNA"/>
</dbReference>
<evidence type="ECO:0000313" key="3">
    <source>
        <dbReference type="Proteomes" id="UP000295504"/>
    </source>
</evidence>
<accession>A0A4R2SSU4</accession>
<feature type="domain" description="DUF4183" evidence="1">
    <location>
        <begin position="838"/>
        <end position="909"/>
    </location>
</feature>
<reference evidence="2 3" key="1">
    <citation type="submission" date="2019-03" db="EMBL/GenBank/DDBJ databases">
        <title>Genomic Encyclopedia of Type Strains, Phase IV (KMG-IV): sequencing the most valuable type-strain genomes for metagenomic binning, comparative biology and taxonomic classification.</title>
        <authorList>
            <person name="Goeker M."/>
        </authorList>
    </citation>
    <scope>NUCLEOTIDE SEQUENCE [LARGE SCALE GENOMIC DNA]</scope>
    <source>
        <strain evidence="2 3">DSM 100013</strain>
    </source>
</reference>
<feature type="domain" description="DUF4183" evidence="1">
    <location>
        <begin position="932"/>
        <end position="999"/>
    </location>
</feature>
<proteinExistence type="predicted"/>
<dbReference type="OrthoDB" id="1708226at2"/>
<comment type="caution">
    <text evidence="2">The sequence shown here is derived from an EMBL/GenBank/DDBJ whole genome shotgun (WGS) entry which is preliminary data.</text>
</comment>
<name>A0A4R2SSU4_9FIRM</name>
<organism evidence="2 3">
    <name type="scientific">Serpentinicella alkaliphila</name>
    <dbReference type="NCBI Taxonomy" id="1734049"/>
    <lineage>
        <taxon>Bacteria</taxon>
        <taxon>Bacillati</taxon>
        <taxon>Bacillota</taxon>
        <taxon>Clostridia</taxon>
        <taxon>Peptostreptococcales</taxon>
        <taxon>Natronincolaceae</taxon>
        <taxon>Serpentinicella</taxon>
    </lineage>
</organism>
<dbReference type="AlphaFoldDB" id="A0A4R2SSU4"/>
<evidence type="ECO:0000259" key="1">
    <source>
        <dbReference type="Pfam" id="PF13799"/>
    </source>
</evidence>
<protein>
    <submittedName>
        <fullName evidence="2">Uncharacterized protein DUF4183</fullName>
    </submittedName>
</protein>